<keyword evidence="1" id="KW-0812">Transmembrane</keyword>
<feature type="transmembrane region" description="Helical" evidence="1">
    <location>
        <begin position="7"/>
        <end position="30"/>
    </location>
</feature>
<name>A0ABV8ZFQ3_9FLAO</name>
<organism evidence="2 3">
    <name type="scientific">Flavobacterium chungangensis</name>
    <dbReference type="NCBI Taxonomy" id="2708132"/>
    <lineage>
        <taxon>Bacteria</taxon>
        <taxon>Pseudomonadati</taxon>
        <taxon>Bacteroidota</taxon>
        <taxon>Flavobacteriia</taxon>
        <taxon>Flavobacteriales</taxon>
        <taxon>Flavobacteriaceae</taxon>
        <taxon>Flavobacterium</taxon>
    </lineage>
</organism>
<keyword evidence="3" id="KW-1185">Reference proteome</keyword>
<feature type="transmembrane region" description="Helical" evidence="1">
    <location>
        <begin position="158"/>
        <end position="177"/>
    </location>
</feature>
<proteinExistence type="predicted"/>
<evidence type="ECO:0000256" key="1">
    <source>
        <dbReference type="SAM" id="Phobius"/>
    </source>
</evidence>
<feature type="transmembrane region" description="Helical" evidence="1">
    <location>
        <begin position="182"/>
        <end position="202"/>
    </location>
</feature>
<sequence length="406" mass="47930">MKRIESFIYQTLILFSFLGIVFIPFSFQYLNIQSVIAKFLFQDLIVYTVTKMENITISNPEITSDSTTLYGLFFVLLFLSLIFTIVFSFLNFWKKHKNQINKVFQIVLTYYLACVMLKYGFDKIFKVQFYLPEPNTLYTPLGMLDKDILFWSTMGTSYSYNIFMGLMEVIPALMLFFNKTRILGLFILLGVLMNVVFINFGFDISVKLYSLFLLLICFLLLVPNFKKLIHFFISNEPTILSRFKGSDIIYSKSTRIAIKTLIIFFIFTESLFPYIRNQNFNNDNTIQNPLRGAYEVVKIEKNKISKNSANLKIKRIFIHRDNYFIFQYTDDTMEDFYLEINETRNQFTLTNYNGEKISLNYQFVENSKTLAIYSPELGINIYSKSLPWKKLPLIQPLFHWTVDEVH</sequence>
<feature type="transmembrane region" description="Helical" evidence="1">
    <location>
        <begin position="103"/>
        <end position="121"/>
    </location>
</feature>
<evidence type="ECO:0000313" key="3">
    <source>
        <dbReference type="Proteomes" id="UP001596003"/>
    </source>
</evidence>
<comment type="caution">
    <text evidence="2">The sequence shown here is derived from an EMBL/GenBank/DDBJ whole genome shotgun (WGS) entry which is preliminary data.</text>
</comment>
<dbReference type="RefSeq" id="WP_379799855.1">
    <property type="nucleotide sequence ID" value="NZ_JBHSFY010000011.1"/>
</dbReference>
<dbReference type="Proteomes" id="UP001596003">
    <property type="component" value="Unassembled WGS sequence"/>
</dbReference>
<feature type="transmembrane region" description="Helical" evidence="1">
    <location>
        <begin position="256"/>
        <end position="275"/>
    </location>
</feature>
<dbReference type="EMBL" id="JBHSFY010000011">
    <property type="protein sequence ID" value="MFC4478868.1"/>
    <property type="molecule type" value="Genomic_DNA"/>
</dbReference>
<gene>
    <name evidence="2" type="ORF">ACFO3N_17465</name>
</gene>
<reference evidence="3" key="1">
    <citation type="journal article" date="2019" name="Int. J. Syst. Evol. Microbiol.">
        <title>The Global Catalogue of Microorganisms (GCM) 10K type strain sequencing project: providing services to taxonomists for standard genome sequencing and annotation.</title>
        <authorList>
            <consortium name="The Broad Institute Genomics Platform"/>
            <consortium name="The Broad Institute Genome Sequencing Center for Infectious Disease"/>
            <person name="Wu L."/>
            <person name="Ma J."/>
        </authorList>
    </citation>
    <scope>NUCLEOTIDE SEQUENCE [LARGE SCALE GENOMIC DNA]</scope>
    <source>
        <strain evidence="3">NBRC 103627</strain>
    </source>
</reference>
<protein>
    <recommendedName>
        <fullName evidence="4">DoxX family protein</fullName>
    </recommendedName>
</protein>
<evidence type="ECO:0000313" key="2">
    <source>
        <dbReference type="EMBL" id="MFC4478868.1"/>
    </source>
</evidence>
<feature type="transmembrane region" description="Helical" evidence="1">
    <location>
        <begin position="69"/>
        <end position="91"/>
    </location>
</feature>
<accession>A0ABV8ZFQ3</accession>
<evidence type="ECO:0008006" key="4">
    <source>
        <dbReference type="Google" id="ProtNLM"/>
    </source>
</evidence>
<keyword evidence="1" id="KW-0472">Membrane</keyword>
<feature type="transmembrane region" description="Helical" evidence="1">
    <location>
        <begin position="208"/>
        <end position="225"/>
    </location>
</feature>
<keyword evidence="1" id="KW-1133">Transmembrane helix</keyword>